<proteinExistence type="predicted"/>
<dbReference type="RefSeq" id="WP_216568382.1">
    <property type="nucleotide sequence ID" value="NZ_JAHLOQ010000003.1"/>
</dbReference>
<dbReference type="GO" id="GO:0005524">
    <property type="term" value="F:ATP binding"/>
    <property type="evidence" value="ECO:0007669"/>
    <property type="project" value="UniProtKB-KW"/>
</dbReference>
<sequence>MKIKSIQISNYKSLGDERNVLLLEDNITALIGKNDSGKSNILEALGNISFTHYINDEFFSKKNRYTNKSIVITLELKLTEKECKKFFIDDEKAKTIFKFYSSDDIEFEGAFSLLFDQDIELKNAIYYIEDNLLSYFKIYDKYTTKEFIDSIDAKLDRLLEIDSRIWVKYKKSLNEILEVLISQQQDMADGEYNEECYTLIRHIETIKSKIKKKYKELPVFYYRTKEDELQSIYNVEEIKSAIKTKKGLLYKFMVATKAPLDEFIKSIESKDENERNKCRSSIKEKVKYNIQKEFNYFYMDSQESKIKVNFDNQCLKILIKTNENTTYIQERSNGLKWLFNLFIDLLYENLQDKTIIYLLDEPGVYLHVNAQRELLTLLKNLCNNGGQVVYTTHSPYMIDTEDIINVRAIEKDENGITHIFNNAYDNKFNSSSKRETLTPLLKAIGADIKYNLGPRLDKLNIVTEGITDYMYFTCMLDYLGVEEEKRPYILPSVGAGNVNALVSILIGWGCNYKVVLDYDKAGVVECNKLIESLNLRLNKEVFFINCKEKPTEKEFIRNPEFVETLISEEDKNKLSVRYEVNKTMAAKEFYDKVIAKDIVLSDETVNNFKKLFINLKIIE</sequence>
<organism evidence="2 3">
    <name type="scientific">Intestinibacter bartlettii</name>
    <dbReference type="NCBI Taxonomy" id="261299"/>
    <lineage>
        <taxon>Bacteria</taxon>
        <taxon>Bacillati</taxon>
        <taxon>Bacillota</taxon>
        <taxon>Clostridia</taxon>
        <taxon>Peptostreptococcales</taxon>
        <taxon>Peptostreptococcaceae</taxon>
        <taxon>Intestinibacter</taxon>
    </lineage>
</organism>
<dbReference type="PANTHER" id="PTHR43581">
    <property type="entry name" value="ATP/GTP PHOSPHATASE"/>
    <property type="match status" value="1"/>
</dbReference>
<dbReference type="CDD" id="cd00267">
    <property type="entry name" value="ABC_ATPase"/>
    <property type="match status" value="1"/>
</dbReference>
<gene>
    <name evidence="2" type="ORF">KQI20_02100</name>
</gene>
<evidence type="ECO:0000313" key="2">
    <source>
        <dbReference type="EMBL" id="MBU5335223.1"/>
    </source>
</evidence>
<comment type="caution">
    <text evidence="2">The sequence shown here is derived from an EMBL/GenBank/DDBJ whole genome shotgun (WGS) entry which is preliminary data.</text>
</comment>
<evidence type="ECO:0000313" key="3">
    <source>
        <dbReference type="Proteomes" id="UP001196301"/>
    </source>
</evidence>
<dbReference type="Proteomes" id="UP001196301">
    <property type="component" value="Unassembled WGS sequence"/>
</dbReference>
<accession>A0ABS6DUV0</accession>
<keyword evidence="3" id="KW-1185">Reference proteome</keyword>
<protein>
    <submittedName>
        <fullName evidence="2">ATP-binding protein</fullName>
    </submittedName>
</protein>
<name>A0ABS6DUV0_9FIRM</name>
<keyword evidence="2" id="KW-0547">Nucleotide-binding</keyword>
<feature type="domain" description="Endonuclease GajA/Old nuclease/RecF-like AAA" evidence="1">
    <location>
        <begin position="1"/>
        <end position="398"/>
    </location>
</feature>
<keyword evidence="2" id="KW-0067">ATP-binding</keyword>
<reference evidence="2 3" key="1">
    <citation type="submission" date="2021-06" db="EMBL/GenBank/DDBJ databases">
        <authorList>
            <person name="Sun Q."/>
            <person name="Li D."/>
        </authorList>
    </citation>
    <scope>NUCLEOTIDE SEQUENCE [LARGE SCALE GENOMIC DNA]</scope>
    <source>
        <strain evidence="2 3">N19</strain>
    </source>
</reference>
<dbReference type="InterPro" id="IPR051396">
    <property type="entry name" value="Bact_Antivir_Def_Nuclease"/>
</dbReference>
<dbReference type="Pfam" id="PF13175">
    <property type="entry name" value="AAA_15"/>
    <property type="match status" value="1"/>
</dbReference>
<evidence type="ECO:0000259" key="1">
    <source>
        <dbReference type="Pfam" id="PF13175"/>
    </source>
</evidence>
<dbReference type="InterPro" id="IPR041685">
    <property type="entry name" value="AAA_GajA/Old/RecF-like"/>
</dbReference>
<dbReference type="PANTHER" id="PTHR43581:SF4">
    <property type="entry name" value="ATP_GTP PHOSPHATASE"/>
    <property type="match status" value="1"/>
</dbReference>
<dbReference type="EMBL" id="JAHLOQ010000003">
    <property type="protein sequence ID" value="MBU5335223.1"/>
    <property type="molecule type" value="Genomic_DNA"/>
</dbReference>